<evidence type="ECO:0000313" key="2">
    <source>
        <dbReference type="Proteomes" id="UP000682308"/>
    </source>
</evidence>
<protein>
    <submittedName>
        <fullName evidence="1">Uncharacterized protein</fullName>
    </submittedName>
</protein>
<sequence>MISYGLDRQKVFMLGFVLAQNATSHRIHLERRPQDAFEAVVLSGRVTL</sequence>
<evidence type="ECO:0000313" key="1">
    <source>
        <dbReference type="EMBL" id="MBR8642151.1"/>
    </source>
</evidence>
<reference evidence="1 2" key="1">
    <citation type="submission" date="2021-04" db="EMBL/GenBank/DDBJ databases">
        <title>Characterization of the biosynthetic gene cluster of new lipopeptides with antitumor activity in the genome of the marine Streptomyces PHM034.</title>
        <authorList>
            <person name="Ceniceros A."/>
            <person name="Canedo L."/>
            <person name="Mendez C."/>
            <person name="Olano C."/>
            <person name="Schleissner C."/>
            <person name="Cuevas C."/>
            <person name="De La Calle F."/>
            <person name="Salas J.A."/>
        </authorList>
    </citation>
    <scope>NUCLEOTIDE SEQUENCE [LARGE SCALE GENOMIC DNA]</scope>
    <source>
        <strain evidence="1 2">PHM034</strain>
    </source>
</reference>
<organism evidence="1 2">
    <name type="scientific">Streptomyces tuirus</name>
    <dbReference type="NCBI Taxonomy" id="68278"/>
    <lineage>
        <taxon>Bacteria</taxon>
        <taxon>Bacillati</taxon>
        <taxon>Actinomycetota</taxon>
        <taxon>Actinomycetes</taxon>
        <taxon>Kitasatosporales</taxon>
        <taxon>Streptomycetaceae</taxon>
        <taxon>Streptomyces</taxon>
    </lineage>
</organism>
<dbReference type="EMBL" id="JAGTPG010000002">
    <property type="protein sequence ID" value="MBR8642151.1"/>
    <property type="molecule type" value="Genomic_DNA"/>
</dbReference>
<name>A0A941J4Z0_9ACTN</name>
<dbReference type="AlphaFoldDB" id="A0A941J4Z0"/>
<gene>
    <name evidence="1" type="ORF">KEF29_29580</name>
</gene>
<comment type="caution">
    <text evidence="1">The sequence shown here is derived from an EMBL/GenBank/DDBJ whole genome shotgun (WGS) entry which is preliminary data.</text>
</comment>
<keyword evidence="2" id="KW-1185">Reference proteome</keyword>
<dbReference type="Proteomes" id="UP000682308">
    <property type="component" value="Unassembled WGS sequence"/>
</dbReference>
<accession>A0A941J4Z0</accession>
<proteinExistence type="predicted"/>